<evidence type="ECO:0000259" key="1">
    <source>
        <dbReference type="Pfam" id="PF00144"/>
    </source>
</evidence>
<evidence type="ECO:0000313" key="2">
    <source>
        <dbReference type="EMBL" id="MCF7567947.1"/>
    </source>
</evidence>
<dbReference type="RefSeq" id="WP_237239295.1">
    <property type="nucleotide sequence ID" value="NZ_JAKKDU010000006.1"/>
</dbReference>
<accession>A0AAE3EP32</accession>
<evidence type="ECO:0000313" key="3">
    <source>
        <dbReference type="Proteomes" id="UP001199795"/>
    </source>
</evidence>
<dbReference type="SUPFAM" id="SSF56601">
    <property type="entry name" value="beta-lactamase/transpeptidase-like"/>
    <property type="match status" value="1"/>
</dbReference>
<dbReference type="Proteomes" id="UP001199795">
    <property type="component" value="Unassembled WGS sequence"/>
</dbReference>
<protein>
    <submittedName>
        <fullName evidence="2">Beta-lactamase family protein</fullName>
    </submittedName>
</protein>
<sequence length="433" mass="48717">MKKILILFVASFFFISCFKSKTETQPNLPKVLPEAPAKSVGMSELRLSYIDTMLNKAVSDNIIPGAVVLVSRHGKVVYHKAFGMADNTSERDLQQSDIFRIASQTKAITSTAVMMLWEEGKFNLDDPISKYIPEFKGEQILDTFNENDSSYTTKPAKKQITIRHLLTHTSGIGYGVIDGDSRFNKIYNKAGIIDLYTTKDISIEDNIKKLAKLPLHHNPGEKFTYSEGLDVLGYFIEIVSGMPFDDFLKTRIFEPLGMHDTQFYLPESKYNRLVTVQTKDDDDKWEKFPVTFYDTDYPIKGAKRFFSGGAGLTSTAKDYATFLQMYLNKGELNGNRLLSRTTVKTILANQIPYISEDIQDVHGLAFGLVDKKGQDIGGNGSEGTFVWGGYFNTTYFADPKENVVGVLLKQTQRISGDDTSNKFRKLVMQAIDD</sequence>
<proteinExistence type="predicted"/>
<dbReference type="InterPro" id="IPR050789">
    <property type="entry name" value="Diverse_Enzym_Activities"/>
</dbReference>
<dbReference type="InterPro" id="IPR001466">
    <property type="entry name" value="Beta-lactam-related"/>
</dbReference>
<dbReference type="PANTHER" id="PTHR43283:SF3">
    <property type="entry name" value="BETA-LACTAMASE FAMILY PROTEIN (AFU_ORTHOLOGUE AFUA_5G07500)"/>
    <property type="match status" value="1"/>
</dbReference>
<name>A0AAE3EP32_9FLAO</name>
<dbReference type="InterPro" id="IPR012338">
    <property type="entry name" value="Beta-lactam/transpept-like"/>
</dbReference>
<dbReference type="PROSITE" id="PS51257">
    <property type="entry name" value="PROKAR_LIPOPROTEIN"/>
    <property type="match status" value="1"/>
</dbReference>
<organism evidence="2 3">
    <name type="scientific">Wocania arenilitoris</name>
    <dbReference type="NCBI Taxonomy" id="2044858"/>
    <lineage>
        <taxon>Bacteria</taxon>
        <taxon>Pseudomonadati</taxon>
        <taxon>Bacteroidota</taxon>
        <taxon>Flavobacteriia</taxon>
        <taxon>Flavobacteriales</taxon>
        <taxon>Flavobacteriaceae</taxon>
        <taxon>Wocania</taxon>
    </lineage>
</organism>
<reference evidence="2" key="1">
    <citation type="submission" date="2022-01" db="EMBL/GenBank/DDBJ databases">
        <title>Draft genome sequence of Sabulilitoribacter arenilitoris KCTC 52401.</title>
        <authorList>
            <person name="Oh J.-S."/>
        </authorList>
    </citation>
    <scope>NUCLEOTIDE SEQUENCE</scope>
    <source>
        <strain evidence="2">HMF6543</strain>
    </source>
</reference>
<dbReference type="Gene3D" id="3.40.710.10">
    <property type="entry name" value="DD-peptidase/beta-lactamase superfamily"/>
    <property type="match status" value="1"/>
</dbReference>
<dbReference type="AlphaFoldDB" id="A0AAE3EP32"/>
<dbReference type="PANTHER" id="PTHR43283">
    <property type="entry name" value="BETA-LACTAMASE-RELATED"/>
    <property type="match status" value="1"/>
</dbReference>
<comment type="caution">
    <text evidence="2">The sequence shown here is derived from an EMBL/GenBank/DDBJ whole genome shotgun (WGS) entry which is preliminary data.</text>
</comment>
<dbReference type="EMBL" id="JAKKDU010000006">
    <property type="protein sequence ID" value="MCF7567947.1"/>
    <property type="molecule type" value="Genomic_DNA"/>
</dbReference>
<keyword evidence="3" id="KW-1185">Reference proteome</keyword>
<dbReference type="Pfam" id="PF00144">
    <property type="entry name" value="Beta-lactamase"/>
    <property type="match status" value="1"/>
</dbReference>
<gene>
    <name evidence="2" type="ORF">L3X37_06145</name>
</gene>
<feature type="domain" description="Beta-lactamase-related" evidence="1">
    <location>
        <begin position="59"/>
        <end position="418"/>
    </location>
</feature>